<comment type="caution">
    <text evidence="1">The sequence shown here is derived from an EMBL/GenBank/DDBJ whole genome shotgun (WGS) entry which is preliminary data.</text>
</comment>
<sequence>MVLDCPFNSESYASGLMGAPERGARSGLMVLRRSIAGTDLHDGVGPWPYLWIGGGEDVRALHEDFRHLVTITAVTQPGYVPHGSMGNPTLLKQHFVYDPQRPDVPMSRRTRLRLSRCEERAEFRPVTQMTCRLQMADIHARLLARRGLAGSYVDFPRAHFETIARLESGVFFEVRDAQGIGAMACGVLFGDMLQILHMASTDDGLRWNASYLLMAGLQRQARELGVRLLTGGMPDSGTDGLRLFKQRWANHSEPVYLLRIVNDARAYRALCAERAPDTRYFPAYRAREGVASEAAPTQMCA</sequence>
<evidence type="ECO:0000313" key="2">
    <source>
        <dbReference type="Proteomes" id="UP001238467"/>
    </source>
</evidence>
<accession>A0ABU0DHB3</accession>
<proteinExistence type="predicted"/>
<dbReference type="RefSeq" id="WP_307060460.1">
    <property type="nucleotide sequence ID" value="NZ_JAUSUH010000004.1"/>
</dbReference>
<dbReference type="EMBL" id="JAUSUH010000004">
    <property type="protein sequence ID" value="MDQ0347812.1"/>
    <property type="molecule type" value="Genomic_DNA"/>
</dbReference>
<dbReference type="InterPro" id="IPR016181">
    <property type="entry name" value="Acyl_CoA_acyltransferase"/>
</dbReference>
<dbReference type="Gene3D" id="3.40.630.30">
    <property type="match status" value="1"/>
</dbReference>
<dbReference type="Proteomes" id="UP001238467">
    <property type="component" value="Unassembled WGS sequence"/>
</dbReference>
<organism evidence="1 2">
    <name type="scientific">Ancylobacter vacuolatus</name>
    <dbReference type="NCBI Taxonomy" id="223389"/>
    <lineage>
        <taxon>Bacteria</taxon>
        <taxon>Pseudomonadati</taxon>
        <taxon>Pseudomonadota</taxon>
        <taxon>Alphaproteobacteria</taxon>
        <taxon>Hyphomicrobiales</taxon>
        <taxon>Xanthobacteraceae</taxon>
        <taxon>Ancylobacter</taxon>
    </lineage>
</organism>
<evidence type="ECO:0000313" key="1">
    <source>
        <dbReference type="EMBL" id="MDQ0347812.1"/>
    </source>
</evidence>
<gene>
    <name evidence="1" type="ORF">J2S76_002239</name>
</gene>
<dbReference type="SUPFAM" id="SSF55729">
    <property type="entry name" value="Acyl-CoA N-acyltransferases (Nat)"/>
    <property type="match status" value="1"/>
</dbReference>
<keyword evidence="2" id="KW-1185">Reference proteome</keyword>
<reference evidence="1 2" key="1">
    <citation type="submission" date="2023-07" db="EMBL/GenBank/DDBJ databases">
        <title>Genomic Encyclopedia of Type Strains, Phase IV (KMG-IV): sequencing the most valuable type-strain genomes for metagenomic binning, comparative biology and taxonomic classification.</title>
        <authorList>
            <person name="Goeker M."/>
        </authorList>
    </citation>
    <scope>NUCLEOTIDE SEQUENCE [LARGE SCALE GENOMIC DNA]</scope>
    <source>
        <strain evidence="1 2">DSM 1277</strain>
    </source>
</reference>
<name>A0ABU0DHB3_9HYPH</name>
<evidence type="ECO:0008006" key="3">
    <source>
        <dbReference type="Google" id="ProtNLM"/>
    </source>
</evidence>
<protein>
    <recommendedName>
        <fullName evidence="3">Acetyltransferase (GNAT) domain-containing protein</fullName>
    </recommendedName>
</protein>